<evidence type="ECO:0000256" key="1">
    <source>
        <dbReference type="SAM" id="MobiDB-lite"/>
    </source>
</evidence>
<dbReference type="EMBL" id="FWFF01000001">
    <property type="protein sequence ID" value="SLM89329.1"/>
    <property type="molecule type" value="Genomic_DNA"/>
</dbReference>
<protein>
    <submittedName>
        <fullName evidence="2">Uncharacterized protein</fullName>
    </submittedName>
</protein>
<accession>A0A1X6WV97</accession>
<sequence length="225" mass="23609">MTESTGPEAAVGSSAEAGEGARAPSLAWPAWITHDRAIAWLRRRVPGAADVRAQLYHHPMLATSYEVRKRGGSASAHALVDLVGGRAYATEPWEHVAFVPIAEAEAGLAAGAASTAGRVPAGTSASSEGGGASGEGRREPAGTSAAGISAPRRILDDERGERVARDLVRSVLLRGRRLGPPGRLHPLREPLLFGKPNWWLTGTKDGRPVEIILDGLSGRHYALKA</sequence>
<keyword evidence="3" id="KW-1185">Reference proteome</keyword>
<evidence type="ECO:0000313" key="2">
    <source>
        <dbReference type="EMBL" id="SLM89329.1"/>
    </source>
</evidence>
<feature type="region of interest" description="Disordered" evidence="1">
    <location>
        <begin position="115"/>
        <end position="153"/>
    </location>
</feature>
<dbReference type="RefSeq" id="WP_087003528.1">
    <property type="nucleotide sequence ID" value="NZ_FWFF01000001.1"/>
</dbReference>
<proteinExistence type="predicted"/>
<dbReference type="Proteomes" id="UP000196581">
    <property type="component" value="Unassembled WGS sequence"/>
</dbReference>
<gene>
    <name evidence="2" type="ORF">FM105_01385</name>
</gene>
<reference evidence="3" key="1">
    <citation type="submission" date="2017-02" db="EMBL/GenBank/DDBJ databases">
        <authorList>
            <person name="Dridi B."/>
        </authorList>
    </citation>
    <scope>NUCLEOTIDE SEQUENCE [LARGE SCALE GENOMIC DNA]</scope>
    <source>
        <strain evidence="3">B Co 03.10</strain>
    </source>
</reference>
<dbReference type="AlphaFoldDB" id="A0A1X6WV97"/>
<name>A0A1X6WV97_9MICO</name>
<organism evidence="2 3">
    <name type="scientific">Brevibacterium yomogidense</name>
    <dbReference type="NCBI Taxonomy" id="946573"/>
    <lineage>
        <taxon>Bacteria</taxon>
        <taxon>Bacillati</taxon>
        <taxon>Actinomycetota</taxon>
        <taxon>Actinomycetes</taxon>
        <taxon>Micrococcales</taxon>
        <taxon>Brevibacteriaceae</taxon>
        <taxon>Brevibacterium</taxon>
    </lineage>
</organism>
<evidence type="ECO:0000313" key="3">
    <source>
        <dbReference type="Proteomes" id="UP000196581"/>
    </source>
</evidence>
<feature type="compositionally biased region" description="Low complexity" evidence="1">
    <location>
        <begin position="115"/>
        <end position="127"/>
    </location>
</feature>